<accession>A0AAN8TN32</accession>
<name>A0AAN8TN32_SOLBU</name>
<organism evidence="1 2">
    <name type="scientific">Solanum bulbocastanum</name>
    <name type="common">Wild potato</name>
    <dbReference type="NCBI Taxonomy" id="147425"/>
    <lineage>
        <taxon>Eukaryota</taxon>
        <taxon>Viridiplantae</taxon>
        <taxon>Streptophyta</taxon>
        <taxon>Embryophyta</taxon>
        <taxon>Tracheophyta</taxon>
        <taxon>Spermatophyta</taxon>
        <taxon>Magnoliopsida</taxon>
        <taxon>eudicotyledons</taxon>
        <taxon>Gunneridae</taxon>
        <taxon>Pentapetalae</taxon>
        <taxon>asterids</taxon>
        <taxon>lamiids</taxon>
        <taxon>Solanales</taxon>
        <taxon>Solanaceae</taxon>
        <taxon>Solanoideae</taxon>
        <taxon>Solaneae</taxon>
        <taxon>Solanum</taxon>
    </lineage>
</organism>
<comment type="caution">
    <text evidence="1">The sequence shown here is derived from an EMBL/GenBank/DDBJ whole genome shotgun (WGS) entry which is preliminary data.</text>
</comment>
<dbReference type="Proteomes" id="UP001371456">
    <property type="component" value="Unassembled WGS sequence"/>
</dbReference>
<dbReference type="AlphaFoldDB" id="A0AAN8TN32"/>
<evidence type="ECO:0000313" key="2">
    <source>
        <dbReference type="Proteomes" id="UP001371456"/>
    </source>
</evidence>
<protein>
    <submittedName>
        <fullName evidence="1">Uncharacterized protein</fullName>
    </submittedName>
</protein>
<evidence type="ECO:0000313" key="1">
    <source>
        <dbReference type="EMBL" id="KAK6789754.1"/>
    </source>
</evidence>
<dbReference type="EMBL" id="JBANQN010000005">
    <property type="protein sequence ID" value="KAK6789754.1"/>
    <property type="molecule type" value="Genomic_DNA"/>
</dbReference>
<sequence length="78" mass="8597">MMKLDEKFSYILCKLDNVQRAVSTYSQSVIADLVPPNVDSSYDDNGDLALSFDDACPIFNDLVASDTDTVDECIQPSL</sequence>
<proteinExistence type="predicted"/>
<gene>
    <name evidence="1" type="ORF">RDI58_013554</name>
</gene>
<keyword evidence="2" id="KW-1185">Reference proteome</keyword>
<reference evidence="1 2" key="1">
    <citation type="submission" date="2024-02" db="EMBL/GenBank/DDBJ databases">
        <title>de novo genome assembly of Solanum bulbocastanum strain 11H21.</title>
        <authorList>
            <person name="Hosaka A.J."/>
        </authorList>
    </citation>
    <scope>NUCLEOTIDE SEQUENCE [LARGE SCALE GENOMIC DNA]</scope>
    <source>
        <tissue evidence="1">Young leaves</tissue>
    </source>
</reference>